<proteinExistence type="predicted"/>
<dbReference type="InterPro" id="IPR018712">
    <property type="entry name" value="Tle1-like_cat"/>
</dbReference>
<evidence type="ECO:0000313" key="2">
    <source>
        <dbReference type="EMBL" id="ECK3029579.1"/>
    </source>
</evidence>
<feature type="domain" description="T6SS Phospholipase effector Tle1-like catalytic" evidence="1">
    <location>
        <begin position="369"/>
        <end position="458"/>
    </location>
</feature>
<comment type="caution">
    <text evidence="2">The sequence shown here is derived from an EMBL/GenBank/DDBJ whole genome shotgun (WGS) entry which is preliminary data.</text>
</comment>
<protein>
    <submittedName>
        <fullName evidence="2">Type VI secretion system tube protein Hcp</fullName>
    </submittedName>
</protein>
<dbReference type="Gene3D" id="2.30.110.20">
    <property type="entry name" value="Hcp1-like"/>
    <property type="match status" value="1"/>
</dbReference>
<dbReference type="NCBIfam" id="TIGR03344">
    <property type="entry name" value="VI_effect_Hcp1"/>
    <property type="match status" value="1"/>
</dbReference>
<dbReference type="InterPro" id="IPR008514">
    <property type="entry name" value="T6SS_Hcp"/>
</dbReference>
<reference evidence="2" key="1">
    <citation type="submission" date="2019-07" db="EMBL/GenBank/DDBJ databases">
        <authorList>
            <consortium name="PulseNet: The National Subtyping Network for Foodborne Disease Surveillance"/>
            <person name="Tarr C.L."/>
            <person name="Trees E."/>
            <person name="Katz L.S."/>
            <person name="Carleton-Romer H.A."/>
            <person name="Stroika S."/>
            <person name="Kucerova Z."/>
            <person name="Roache K.F."/>
            <person name="Sabol A.L."/>
            <person name="Besser J."/>
            <person name="Gerner-Smidt P."/>
        </authorList>
    </citation>
    <scope>NUCLEOTIDE SEQUENCE</scope>
    <source>
        <strain evidence="2">PNUSAS085721</strain>
    </source>
</reference>
<sequence>MSNIIYLKIVGERQGVISEGCGSESSVGNRYQAGHEDEIFVFSLQALVSSAVAGVNHQGIRFCKPIDKSSPLFTQAINNNERCTLDFTFYRINRWGRWEKYYQIEVRGASVTAWWMQIRLDGIAEELITINYDYICSKHLIANTEYNALLTPENDNQLFPATLPAVKKPAPPIKKREITLTIGVFFDGTGNNLLNTNLRMQKCNPESYGLDARALTEFSQRCMKKEGFDGIEVGSYLNYYTNIRWLYDLYHVERIPEAINDDVQRKFYIEGIGTENNKADSLLGLGLGNNDTGVIAKTDKAIALICQLLNNLINEIDVKNSTLKHLQFDVFGFSRGAAAARHFTNRVFERDPALVNGIRQVFANSAYSGKPAGEVRFLGIFDTVTAVGGVMDGFDPHDSNNLQVKLALPPGVAKHVFHLTAKHECRYNFCLNSVKEQWPEMSLPGAHADIGGGYNPLEEEYLFLT</sequence>
<evidence type="ECO:0000259" key="1">
    <source>
        <dbReference type="Pfam" id="PF09994"/>
    </source>
</evidence>
<accession>A0A5Y4ZCY9</accession>
<dbReference type="InterPro" id="IPR052947">
    <property type="entry name" value="T6SS_Hcp1_domain"/>
</dbReference>
<name>A0A5Y4ZCY9_SALER</name>
<dbReference type="PANTHER" id="PTHR34319">
    <property type="entry name" value="MAJOR EXPORTED PROTEIN"/>
    <property type="match status" value="1"/>
</dbReference>
<organism evidence="2">
    <name type="scientific">Salmonella enterica</name>
    <name type="common">Salmonella choleraesuis</name>
    <dbReference type="NCBI Taxonomy" id="28901"/>
    <lineage>
        <taxon>Bacteria</taxon>
        <taxon>Pseudomonadati</taxon>
        <taxon>Pseudomonadota</taxon>
        <taxon>Gammaproteobacteria</taxon>
        <taxon>Enterobacterales</taxon>
        <taxon>Enterobacteriaceae</taxon>
        <taxon>Salmonella</taxon>
    </lineage>
</organism>
<dbReference type="PANTHER" id="PTHR34319:SF7">
    <property type="entry name" value="HNH ENDONUCLEASE DOMAIN-CONTAINING PROTEIN"/>
    <property type="match status" value="1"/>
</dbReference>
<dbReference type="EMBL" id="AAJBIP010000245">
    <property type="protein sequence ID" value="ECK3029579.1"/>
    <property type="molecule type" value="Genomic_DNA"/>
</dbReference>
<feature type="non-terminal residue" evidence="2">
    <location>
        <position position="465"/>
    </location>
</feature>
<dbReference type="AlphaFoldDB" id="A0A5Y4ZCY9"/>
<dbReference type="InterPro" id="IPR036624">
    <property type="entry name" value="Hcp1-lik_sf"/>
</dbReference>
<dbReference type="Pfam" id="PF09994">
    <property type="entry name" value="T6SS_Tle1-like_cat"/>
    <property type="match status" value="1"/>
</dbReference>
<dbReference type="SUPFAM" id="SSF141452">
    <property type="entry name" value="Hcp1-like"/>
    <property type="match status" value="1"/>
</dbReference>
<gene>
    <name evidence="2" type="primary">hcp</name>
    <name evidence="2" type="ORF">FQZ74_21970</name>
</gene>
<dbReference type="Pfam" id="PF05638">
    <property type="entry name" value="T6SS_HCP"/>
    <property type="match status" value="1"/>
</dbReference>